<sequence length="400" mass="42410">MRDAIEVRELAESELEPAWRLGRLAFGGPPDAPPSALKPAAGFTRWGAFDAAGTLLGKATDLHYGQWWGGRPVPSADIGGVAVLPEARGRGVARALLTGLLRGARERGAAVSALYPTVVAPYRAAGWEVCGVLRSVDLATAALPRERPTGSITVRPGAAGDLPEVRRRYDEYARRRCGLLTRRGGWYGEDWTANLLADADGLTVAEEDGRLVGYLVWQRGRGYGADSVLTVEDIVAETPAAARALVGVLSSWVSVAPTLRLPAPEFDAVTAWLPLATARDHSRQPWMHRPVDVVRAVAERGWPAHVRGAVEFGLTDPVAPWNTGAWRLDIADGRGSLTPAGDRRDPGLVLTPAGFGLLYCAAAGAATLLEAGLLRASAGADPTALDLLACGPRAQLLDYF</sequence>
<dbReference type="RefSeq" id="WP_377341572.1">
    <property type="nucleotide sequence ID" value="NZ_JBHLUE010000017.1"/>
</dbReference>
<name>A0ABV6P0Z7_9ACTN</name>
<keyword evidence="2" id="KW-0808">Transferase</keyword>
<organism evidence="2 3">
    <name type="scientific">Plantactinospora siamensis</name>
    <dbReference type="NCBI Taxonomy" id="555372"/>
    <lineage>
        <taxon>Bacteria</taxon>
        <taxon>Bacillati</taxon>
        <taxon>Actinomycetota</taxon>
        <taxon>Actinomycetes</taxon>
        <taxon>Micromonosporales</taxon>
        <taxon>Micromonosporaceae</taxon>
        <taxon>Plantactinospora</taxon>
    </lineage>
</organism>
<dbReference type="InterPro" id="IPR036527">
    <property type="entry name" value="SCP2_sterol-bd_dom_sf"/>
</dbReference>
<dbReference type="PANTHER" id="PTHR37817:SF1">
    <property type="entry name" value="N-ACETYLTRANSFERASE EIS"/>
    <property type="match status" value="1"/>
</dbReference>
<evidence type="ECO:0000313" key="3">
    <source>
        <dbReference type="Proteomes" id="UP001589894"/>
    </source>
</evidence>
<dbReference type="GO" id="GO:0016746">
    <property type="term" value="F:acyltransferase activity"/>
    <property type="evidence" value="ECO:0007669"/>
    <property type="project" value="UniProtKB-KW"/>
</dbReference>
<dbReference type="Pfam" id="PF13530">
    <property type="entry name" value="SCP2_2"/>
    <property type="match status" value="1"/>
</dbReference>
<dbReference type="SUPFAM" id="SSF55718">
    <property type="entry name" value="SCP-like"/>
    <property type="match status" value="1"/>
</dbReference>
<dbReference type="InterPro" id="IPR041380">
    <property type="entry name" value="Acetyltransf_17"/>
</dbReference>
<keyword evidence="3" id="KW-1185">Reference proteome</keyword>
<gene>
    <name evidence="2" type="primary">eis</name>
    <name evidence="2" type="ORF">ACFFHU_21430</name>
</gene>
<dbReference type="Proteomes" id="UP001589894">
    <property type="component" value="Unassembled WGS sequence"/>
</dbReference>
<dbReference type="SUPFAM" id="SSF55729">
    <property type="entry name" value="Acyl-CoA N-acyltransferases (Nat)"/>
    <property type="match status" value="1"/>
</dbReference>
<comment type="caution">
    <text evidence="2">The sequence shown here is derived from an EMBL/GenBank/DDBJ whole genome shotgun (WGS) entry which is preliminary data.</text>
</comment>
<dbReference type="PROSITE" id="PS51186">
    <property type="entry name" value="GNAT"/>
    <property type="match status" value="1"/>
</dbReference>
<feature type="domain" description="N-acetyltransferase" evidence="1">
    <location>
        <begin position="5"/>
        <end position="150"/>
    </location>
</feature>
<dbReference type="EC" id="2.3.1.-" evidence="2"/>
<dbReference type="EMBL" id="JBHLUE010000017">
    <property type="protein sequence ID" value="MFC0566690.1"/>
    <property type="molecule type" value="Genomic_DNA"/>
</dbReference>
<evidence type="ECO:0000259" key="1">
    <source>
        <dbReference type="PROSITE" id="PS51186"/>
    </source>
</evidence>
<proteinExistence type="predicted"/>
<keyword evidence="2" id="KW-0012">Acyltransferase</keyword>
<dbReference type="Pfam" id="PF17668">
    <property type="entry name" value="Acetyltransf_17"/>
    <property type="match status" value="1"/>
</dbReference>
<dbReference type="PANTHER" id="PTHR37817">
    <property type="entry name" value="N-ACETYLTRANSFERASE EIS"/>
    <property type="match status" value="1"/>
</dbReference>
<dbReference type="InterPro" id="IPR016181">
    <property type="entry name" value="Acyl_CoA_acyltransferase"/>
</dbReference>
<dbReference type="CDD" id="cd04301">
    <property type="entry name" value="NAT_SF"/>
    <property type="match status" value="1"/>
</dbReference>
<dbReference type="InterPro" id="IPR000182">
    <property type="entry name" value="GNAT_dom"/>
</dbReference>
<dbReference type="Gene3D" id="3.40.630.30">
    <property type="match status" value="2"/>
</dbReference>
<reference evidence="2 3" key="1">
    <citation type="submission" date="2024-09" db="EMBL/GenBank/DDBJ databases">
        <authorList>
            <person name="Sun Q."/>
            <person name="Mori K."/>
        </authorList>
    </citation>
    <scope>NUCLEOTIDE SEQUENCE [LARGE SCALE GENOMIC DNA]</scope>
    <source>
        <strain evidence="2 3">TBRC 2205</strain>
    </source>
</reference>
<dbReference type="Gene3D" id="3.30.1050.10">
    <property type="entry name" value="SCP2 sterol-binding domain"/>
    <property type="match status" value="1"/>
</dbReference>
<dbReference type="Pfam" id="PF13527">
    <property type="entry name" value="Acetyltransf_9"/>
    <property type="match status" value="1"/>
</dbReference>
<accession>A0ABV6P0Z7</accession>
<dbReference type="InterPro" id="IPR025559">
    <property type="entry name" value="Eis_dom"/>
</dbReference>
<dbReference type="InterPro" id="IPR051554">
    <property type="entry name" value="Acetyltransferase_Eis"/>
</dbReference>
<protein>
    <submittedName>
        <fullName evidence="2">Enhanced intracellular survival protein Eis</fullName>
        <ecNumber evidence="2">2.3.1.-</ecNumber>
    </submittedName>
</protein>
<evidence type="ECO:0000313" key="2">
    <source>
        <dbReference type="EMBL" id="MFC0566690.1"/>
    </source>
</evidence>